<proteinExistence type="predicted"/>
<organism evidence="1 2">
    <name type="scientific">Varibaculum cambriense</name>
    <dbReference type="NCBI Taxonomy" id="184870"/>
    <lineage>
        <taxon>Bacteria</taxon>
        <taxon>Bacillati</taxon>
        <taxon>Actinomycetota</taxon>
        <taxon>Actinomycetes</taxon>
        <taxon>Actinomycetales</taxon>
        <taxon>Actinomycetaceae</taxon>
        <taxon>Varibaculum</taxon>
    </lineage>
</organism>
<dbReference type="Pfam" id="PF21853">
    <property type="entry name" value="DUF6912"/>
    <property type="match status" value="1"/>
</dbReference>
<protein>
    <submittedName>
        <fullName evidence="1">Uncharacterized protein</fullName>
    </submittedName>
</protein>
<sequence>MRIYLPLAVSDLFEPHLYSRNAWQGSADFCQLWGIDPLDSEQAEDLAMTMSAMSCLQGEVVGYPGRIVAALDVNPQELGAENAPGVFAVKSGFDWERLVSLHVDSPDNLELCTQLRTQLPSRLAAAWSRGNFSDTRSEIPENGGNDLPEAESAQLELWEELAAEPLSWFDASELDYLRRSLAENSVS</sequence>
<evidence type="ECO:0000313" key="2">
    <source>
        <dbReference type="Proteomes" id="UP001200537"/>
    </source>
</evidence>
<dbReference type="InterPro" id="IPR054206">
    <property type="entry name" value="DUF6912"/>
</dbReference>
<dbReference type="RefSeq" id="WP_238127542.1">
    <property type="nucleotide sequence ID" value="NZ_JAKNHJ010000003.1"/>
</dbReference>
<dbReference type="AlphaFoldDB" id="A0AAJ1BAD5"/>
<dbReference type="Proteomes" id="UP001200537">
    <property type="component" value="Unassembled WGS sequence"/>
</dbReference>
<reference evidence="1" key="1">
    <citation type="submission" date="2022-01" db="EMBL/GenBank/DDBJ databases">
        <title>Collection of gut derived symbiotic bacterial strains cultured from healthy donors.</title>
        <authorList>
            <person name="Lin H."/>
            <person name="Kohout C."/>
            <person name="Waligurski E."/>
            <person name="Pamer E.G."/>
        </authorList>
    </citation>
    <scope>NUCLEOTIDE SEQUENCE</scope>
    <source>
        <strain evidence="1">DFI.7.46</strain>
    </source>
</reference>
<name>A0AAJ1BAD5_9ACTO</name>
<dbReference type="EMBL" id="JAKNHJ010000003">
    <property type="protein sequence ID" value="MCG4617265.1"/>
    <property type="molecule type" value="Genomic_DNA"/>
</dbReference>
<evidence type="ECO:0000313" key="1">
    <source>
        <dbReference type="EMBL" id="MCG4617265.1"/>
    </source>
</evidence>
<accession>A0AAJ1BAD5</accession>
<comment type="caution">
    <text evidence="1">The sequence shown here is derived from an EMBL/GenBank/DDBJ whole genome shotgun (WGS) entry which is preliminary data.</text>
</comment>
<gene>
    <name evidence="1" type="ORF">L0M99_01970</name>
</gene>